<evidence type="ECO:0000313" key="3">
    <source>
        <dbReference type="Proteomes" id="UP000299102"/>
    </source>
</evidence>
<evidence type="ECO:0000256" key="1">
    <source>
        <dbReference type="SAM" id="MobiDB-lite"/>
    </source>
</evidence>
<comment type="caution">
    <text evidence="2">The sequence shown here is derived from an EMBL/GenBank/DDBJ whole genome shotgun (WGS) entry which is preliminary data.</text>
</comment>
<dbReference type="AlphaFoldDB" id="A0A4C1Y386"/>
<keyword evidence="3" id="KW-1185">Reference proteome</keyword>
<feature type="region of interest" description="Disordered" evidence="1">
    <location>
        <begin position="63"/>
        <end position="83"/>
    </location>
</feature>
<protein>
    <submittedName>
        <fullName evidence="2">Uncharacterized protein</fullName>
    </submittedName>
</protein>
<organism evidence="2 3">
    <name type="scientific">Eumeta variegata</name>
    <name type="common">Bagworm moth</name>
    <name type="synonym">Eumeta japonica</name>
    <dbReference type="NCBI Taxonomy" id="151549"/>
    <lineage>
        <taxon>Eukaryota</taxon>
        <taxon>Metazoa</taxon>
        <taxon>Ecdysozoa</taxon>
        <taxon>Arthropoda</taxon>
        <taxon>Hexapoda</taxon>
        <taxon>Insecta</taxon>
        <taxon>Pterygota</taxon>
        <taxon>Neoptera</taxon>
        <taxon>Endopterygota</taxon>
        <taxon>Lepidoptera</taxon>
        <taxon>Glossata</taxon>
        <taxon>Ditrysia</taxon>
        <taxon>Tineoidea</taxon>
        <taxon>Psychidae</taxon>
        <taxon>Oiketicinae</taxon>
        <taxon>Eumeta</taxon>
    </lineage>
</organism>
<gene>
    <name evidence="2" type="ORF">EVAR_51977_1</name>
</gene>
<feature type="compositionally biased region" description="Polar residues" evidence="1">
    <location>
        <begin position="102"/>
        <end position="122"/>
    </location>
</feature>
<dbReference type="Proteomes" id="UP000299102">
    <property type="component" value="Unassembled WGS sequence"/>
</dbReference>
<feature type="region of interest" description="Disordered" evidence="1">
    <location>
        <begin position="97"/>
        <end position="155"/>
    </location>
</feature>
<evidence type="ECO:0000313" key="2">
    <source>
        <dbReference type="EMBL" id="GBP69813.1"/>
    </source>
</evidence>
<reference evidence="2 3" key="1">
    <citation type="journal article" date="2019" name="Commun. Biol.">
        <title>The bagworm genome reveals a unique fibroin gene that provides high tensile strength.</title>
        <authorList>
            <person name="Kono N."/>
            <person name="Nakamura H."/>
            <person name="Ohtoshi R."/>
            <person name="Tomita M."/>
            <person name="Numata K."/>
            <person name="Arakawa K."/>
        </authorList>
    </citation>
    <scope>NUCLEOTIDE SEQUENCE [LARGE SCALE GENOMIC DNA]</scope>
</reference>
<proteinExistence type="predicted"/>
<dbReference type="EMBL" id="BGZK01001053">
    <property type="protein sequence ID" value="GBP69813.1"/>
    <property type="molecule type" value="Genomic_DNA"/>
</dbReference>
<accession>A0A4C1Y386</accession>
<sequence>MNILNKTREIRPRRLQTRSRVLLSTRYEIDDDEETYVNLGAESFDQIPIKVLHSLRASGRKSRRLLRDESHQRAQVAQGRRTGLKDRVSQFEILRSWESAPGQGSSAPKHQQQPQHTRSSTMAVIAPRAPTQLRRQSFRRRVRAGARGRPAPSMAGINADLEGVVITRDRRGRVGAGLGERASRVD</sequence>
<feature type="compositionally biased region" description="Basic residues" evidence="1">
    <location>
        <begin position="136"/>
        <end position="146"/>
    </location>
</feature>
<name>A0A4C1Y386_EUMVA</name>